<dbReference type="InterPro" id="IPR032675">
    <property type="entry name" value="LRR_dom_sf"/>
</dbReference>
<name>A0A9P7KBF5_9AGAR</name>
<protein>
    <submittedName>
        <fullName evidence="1">Uncharacterized protein</fullName>
    </submittedName>
</protein>
<dbReference type="SUPFAM" id="SSF52047">
    <property type="entry name" value="RNI-like"/>
    <property type="match status" value="1"/>
</dbReference>
<dbReference type="AlphaFoldDB" id="A0A9P7KBF5"/>
<gene>
    <name evidence="1" type="ORF">DXG03_002032</name>
</gene>
<dbReference type="Gene3D" id="3.80.10.10">
    <property type="entry name" value="Ribonuclease Inhibitor"/>
    <property type="match status" value="1"/>
</dbReference>
<sequence>MSQRHQAFVIAKIVPHGGDKAFYRCIAALHHQWCYGSLPLRAVLRMLSVVKNIENADIIRHELRQLDGKYGRWGSKSMLPDNPCPYTSFLLAASWNLDFQDTDSPYITYGNSLLGALIPADMGSTQGENNDGITVIDITTPEEPSYCFVSIHGLETSPGIPPHRMVPLSATQYLRAYYPVPDAAQLEDEDKREHEEDLRALIAKFDGRRLMTLDMLAEAWPREYNAEGQTAPHIDSGAPPVKPHIPSLVDLSLRPAVERALSLGETEDIEQLVWMPGKAQAIVDILKALTPFSNSGVSLLSKALRQISENVVDLSNMSLSQEQIGTLLSDFPDLQILKLSHNPFVTVDTIRIVLASSPTLRRLVALDTSLTYEALHHLITTESKLFSHLEAFTHPLFLTGKAGITAAAFSLISISDMSRSVTSAALPFFNPAAVVQALTIYLKCFLIPDMIYIMTKDTFAPQVLLSTPVLDRGVEWNDRPVLFFVPKLESLPVERGWFFALQPDRHASSRKFAFVKARSPQSVHAADDTGGAQGTYEIEKVLGLKDWLLETEQEGHHAVPASAVEALQAIFDQLREKGGYQLMETNEARTFCMTVADYYMRLRWRFGY</sequence>
<reference evidence="1" key="1">
    <citation type="submission" date="2020-07" db="EMBL/GenBank/DDBJ databases">
        <authorList>
            <person name="Nieuwenhuis M."/>
            <person name="Van De Peppel L.J.J."/>
        </authorList>
    </citation>
    <scope>NUCLEOTIDE SEQUENCE</scope>
    <source>
        <strain evidence="1">AP01</strain>
        <tissue evidence="1">Mycelium</tissue>
    </source>
</reference>
<proteinExistence type="predicted"/>
<dbReference type="Proteomes" id="UP000775547">
    <property type="component" value="Unassembled WGS sequence"/>
</dbReference>
<reference evidence="1" key="2">
    <citation type="submission" date="2021-10" db="EMBL/GenBank/DDBJ databases">
        <title>Phylogenomics reveals ancestral predisposition of the termite-cultivated fungus Termitomyces towards a domesticated lifestyle.</title>
        <authorList>
            <person name="Auxier B."/>
            <person name="Grum-Grzhimaylo A."/>
            <person name="Cardenas M.E."/>
            <person name="Lodge J.D."/>
            <person name="Laessoe T."/>
            <person name="Pedersen O."/>
            <person name="Smith M.E."/>
            <person name="Kuyper T.W."/>
            <person name="Franco-Molano E.A."/>
            <person name="Baroni T.J."/>
            <person name="Aanen D.K."/>
        </authorList>
    </citation>
    <scope>NUCLEOTIDE SEQUENCE</scope>
    <source>
        <strain evidence="1">AP01</strain>
        <tissue evidence="1">Mycelium</tissue>
    </source>
</reference>
<dbReference type="OrthoDB" id="3515175at2759"/>
<keyword evidence="2" id="KW-1185">Reference proteome</keyword>
<evidence type="ECO:0000313" key="2">
    <source>
        <dbReference type="Proteomes" id="UP000775547"/>
    </source>
</evidence>
<evidence type="ECO:0000313" key="1">
    <source>
        <dbReference type="EMBL" id="KAG5642855.1"/>
    </source>
</evidence>
<comment type="caution">
    <text evidence="1">The sequence shown here is derived from an EMBL/GenBank/DDBJ whole genome shotgun (WGS) entry which is preliminary data.</text>
</comment>
<accession>A0A9P7KBF5</accession>
<dbReference type="EMBL" id="JABCKV010000151">
    <property type="protein sequence ID" value="KAG5642855.1"/>
    <property type="molecule type" value="Genomic_DNA"/>
</dbReference>
<organism evidence="1 2">
    <name type="scientific">Asterophora parasitica</name>
    <dbReference type="NCBI Taxonomy" id="117018"/>
    <lineage>
        <taxon>Eukaryota</taxon>
        <taxon>Fungi</taxon>
        <taxon>Dikarya</taxon>
        <taxon>Basidiomycota</taxon>
        <taxon>Agaricomycotina</taxon>
        <taxon>Agaricomycetes</taxon>
        <taxon>Agaricomycetidae</taxon>
        <taxon>Agaricales</taxon>
        <taxon>Tricholomatineae</taxon>
        <taxon>Lyophyllaceae</taxon>
        <taxon>Asterophora</taxon>
    </lineage>
</organism>